<reference evidence="1" key="1">
    <citation type="submission" date="2024-05" db="EMBL/GenBank/DDBJ databases">
        <title>Planctomycetes of the genus Singulisphaera possess chitinolytic capabilities.</title>
        <authorList>
            <person name="Ivanova A."/>
        </authorList>
    </citation>
    <scope>NUCLEOTIDE SEQUENCE</scope>
    <source>
        <strain evidence="1">Ch08T</strain>
    </source>
</reference>
<dbReference type="RefSeq" id="WP_406698534.1">
    <property type="nucleotide sequence ID" value="NZ_CP155447.1"/>
</dbReference>
<evidence type="ECO:0000313" key="1">
    <source>
        <dbReference type="EMBL" id="XBH05686.1"/>
    </source>
</evidence>
<dbReference type="AlphaFoldDB" id="A0AAU7CM01"/>
<protein>
    <submittedName>
        <fullName evidence="1">Uncharacterized protein</fullName>
    </submittedName>
</protein>
<sequence>MTEIELVKTMIAIKNFFPPDGVEVALVLQPRPGVCRATLLVAVVGSGTPRQLFEITEPPTEEFLSMLYLAAQELWEHSQGRSESTASVLGLDFKLIGGD</sequence>
<proteinExistence type="predicted"/>
<dbReference type="EMBL" id="CP155447">
    <property type="protein sequence ID" value="XBH05686.1"/>
    <property type="molecule type" value="Genomic_DNA"/>
</dbReference>
<gene>
    <name evidence="1" type="ORF">V5E97_06595</name>
</gene>
<name>A0AAU7CM01_9BACT</name>
<organism evidence="1">
    <name type="scientific">Singulisphaera sp. Ch08</name>
    <dbReference type="NCBI Taxonomy" id="3120278"/>
    <lineage>
        <taxon>Bacteria</taxon>
        <taxon>Pseudomonadati</taxon>
        <taxon>Planctomycetota</taxon>
        <taxon>Planctomycetia</taxon>
        <taxon>Isosphaerales</taxon>
        <taxon>Isosphaeraceae</taxon>
        <taxon>Singulisphaera</taxon>
    </lineage>
</organism>
<accession>A0AAU7CM01</accession>